<gene>
    <name evidence="2" type="ORF">GCM10023168_28120</name>
</gene>
<evidence type="ECO:0000256" key="1">
    <source>
        <dbReference type="SAM" id="Phobius"/>
    </source>
</evidence>
<keyword evidence="1" id="KW-0812">Transmembrane</keyword>
<comment type="caution">
    <text evidence="2">The sequence shown here is derived from an EMBL/GenBank/DDBJ whole genome shotgun (WGS) entry which is preliminary data.</text>
</comment>
<accession>A0ABP8KLD6</accession>
<name>A0ABP8KLD6_9MICO</name>
<organism evidence="2 3">
    <name type="scientific">Fodinibacter luteus</name>
    <dbReference type="NCBI Taxonomy" id="552064"/>
    <lineage>
        <taxon>Bacteria</taxon>
        <taxon>Bacillati</taxon>
        <taxon>Actinomycetota</taxon>
        <taxon>Actinomycetes</taxon>
        <taxon>Micrococcales</taxon>
        <taxon>Intrasporangiaceae</taxon>
        <taxon>Fodinibacter (ex Wang et al. 2009)</taxon>
    </lineage>
</organism>
<keyword evidence="3" id="KW-1185">Reference proteome</keyword>
<keyword evidence="1" id="KW-1133">Transmembrane helix</keyword>
<dbReference type="Proteomes" id="UP001500945">
    <property type="component" value="Unassembled WGS sequence"/>
</dbReference>
<keyword evidence="1" id="KW-0472">Membrane</keyword>
<proteinExistence type="predicted"/>
<sequence length="51" mass="5322">MSYAKFLVIQLGIFMAAASLLLLLTDLTSTAVSVVGLLAAVVALLAAIRMR</sequence>
<feature type="transmembrane region" description="Helical" evidence="1">
    <location>
        <begin position="30"/>
        <end position="48"/>
    </location>
</feature>
<reference evidence="3" key="1">
    <citation type="journal article" date="2019" name="Int. J. Syst. Evol. Microbiol.">
        <title>The Global Catalogue of Microorganisms (GCM) 10K type strain sequencing project: providing services to taxonomists for standard genome sequencing and annotation.</title>
        <authorList>
            <consortium name="The Broad Institute Genomics Platform"/>
            <consortium name="The Broad Institute Genome Sequencing Center for Infectious Disease"/>
            <person name="Wu L."/>
            <person name="Ma J."/>
        </authorList>
    </citation>
    <scope>NUCLEOTIDE SEQUENCE [LARGE SCALE GENOMIC DNA]</scope>
    <source>
        <strain evidence="3">JCM 17809</strain>
    </source>
</reference>
<dbReference type="RefSeq" id="WP_345207065.1">
    <property type="nucleotide sequence ID" value="NZ_BAABGM010000016.1"/>
</dbReference>
<feature type="transmembrane region" description="Helical" evidence="1">
    <location>
        <begin position="7"/>
        <end position="24"/>
    </location>
</feature>
<protein>
    <submittedName>
        <fullName evidence="2">Uncharacterized protein</fullName>
    </submittedName>
</protein>
<evidence type="ECO:0000313" key="3">
    <source>
        <dbReference type="Proteomes" id="UP001500945"/>
    </source>
</evidence>
<evidence type="ECO:0000313" key="2">
    <source>
        <dbReference type="EMBL" id="GAA4409390.1"/>
    </source>
</evidence>
<dbReference type="EMBL" id="BAABGM010000016">
    <property type="protein sequence ID" value="GAA4409390.1"/>
    <property type="molecule type" value="Genomic_DNA"/>
</dbReference>